<dbReference type="Pfam" id="PF00293">
    <property type="entry name" value="NUDIX"/>
    <property type="match status" value="1"/>
</dbReference>
<dbReference type="RefSeq" id="WP_270690927.1">
    <property type="nucleotide sequence ID" value="NZ_JAQFWQ010000194.1"/>
</dbReference>
<organism evidence="3 4">
    <name type="scientific">Nocardiopsis endophytica</name>
    <dbReference type="NCBI Taxonomy" id="3018445"/>
    <lineage>
        <taxon>Bacteria</taxon>
        <taxon>Bacillati</taxon>
        <taxon>Actinomycetota</taxon>
        <taxon>Actinomycetes</taxon>
        <taxon>Streptosporangiales</taxon>
        <taxon>Nocardiopsidaceae</taxon>
        <taxon>Nocardiopsis</taxon>
    </lineage>
</organism>
<proteinExistence type="predicted"/>
<dbReference type="Gene3D" id="3.90.79.10">
    <property type="entry name" value="Nucleoside Triphosphate Pyrophosphohydrolase"/>
    <property type="match status" value="1"/>
</dbReference>
<keyword evidence="4" id="KW-1185">Reference proteome</keyword>
<evidence type="ECO:0000259" key="2">
    <source>
        <dbReference type="PROSITE" id="PS51462"/>
    </source>
</evidence>
<accession>A0ABT4UE95</accession>
<keyword evidence="1 3" id="KW-0378">Hydrolase</keyword>
<sequence>MAVSWGGKLADEPERRETVAREVPFRGAKTQVHVDRLVLPGADGPEEVSREYLVHPGAAVALALDEAGRVLMVHQYRHAVGERLWELPAGVRDEEGEPPVRTAMRELEEEAGHRAERWYELADFYPSPGFSSERIQVFLGRGVRPVPEEEQSYVRLHEEADLHPEWVPLEEAVRGVAEGRVRNGATVIGVLA</sequence>
<evidence type="ECO:0000256" key="1">
    <source>
        <dbReference type="ARBA" id="ARBA00022801"/>
    </source>
</evidence>
<reference evidence="3 4" key="1">
    <citation type="submission" date="2023-01" db="EMBL/GenBank/DDBJ databases">
        <title>Draft genome sequence of Nocardiopsis sp. RSe5-2 isolated from halophytes.</title>
        <authorList>
            <person name="Duangmal K."/>
            <person name="Chantavorakit T."/>
        </authorList>
    </citation>
    <scope>NUCLEOTIDE SEQUENCE [LARGE SCALE GENOMIC DNA]</scope>
    <source>
        <strain evidence="3 4">RSe5-2</strain>
    </source>
</reference>
<dbReference type="SUPFAM" id="SSF55811">
    <property type="entry name" value="Nudix"/>
    <property type="match status" value="1"/>
</dbReference>
<name>A0ABT4UE95_9ACTN</name>
<dbReference type="Proteomes" id="UP001527866">
    <property type="component" value="Unassembled WGS sequence"/>
</dbReference>
<comment type="caution">
    <text evidence="3">The sequence shown here is derived from an EMBL/GenBank/DDBJ whole genome shotgun (WGS) entry which is preliminary data.</text>
</comment>
<dbReference type="GO" id="GO:0016787">
    <property type="term" value="F:hydrolase activity"/>
    <property type="evidence" value="ECO:0007669"/>
    <property type="project" value="UniProtKB-KW"/>
</dbReference>
<gene>
    <name evidence="3" type="ORF">O4J56_31765</name>
</gene>
<evidence type="ECO:0000313" key="3">
    <source>
        <dbReference type="EMBL" id="MDA2815263.1"/>
    </source>
</evidence>
<protein>
    <submittedName>
        <fullName evidence="3">NUDIX hydrolase</fullName>
    </submittedName>
</protein>
<dbReference type="PANTHER" id="PTHR11839">
    <property type="entry name" value="UDP/ADP-SUGAR PYROPHOSPHATASE"/>
    <property type="match status" value="1"/>
</dbReference>
<feature type="non-terminal residue" evidence="3">
    <location>
        <position position="192"/>
    </location>
</feature>
<dbReference type="EMBL" id="JAQFWQ010000194">
    <property type="protein sequence ID" value="MDA2815263.1"/>
    <property type="molecule type" value="Genomic_DNA"/>
</dbReference>
<dbReference type="InterPro" id="IPR000086">
    <property type="entry name" value="NUDIX_hydrolase_dom"/>
</dbReference>
<dbReference type="InterPro" id="IPR015797">
    <property type="entry name" value="NUDIX_hydrolase-like_dom_sf"/>
</dbReference>
<dbReference type="PROSITE" id="PS51462">
    <property type="entry name" value="NUDIX"/>
    <property type="match status" value="1"/>
</dbReference>
<feature type="domain" description="Nudix hydrolase" evidence="2">
    <location>
        <begin position="53"/>
        <end position="192"/>
    </location>
</feature>
<evidence type="ECO:0000313" key="4">
    <source>
        <dbReference type="Proteomes" id="UP001527866"/>
    </source>
</evidence>
<dbReference type="PANTHER" id="PTHR11839:SF31">
    <property type="entry name" value="ADP-RIBOSE PYROPHOSPHATASE"/>
    <property type="match status" value="1"/>
</dbReference>